<evidence type="ECO:0000313" key="3">
    <source>
        <dbReference type="Proteomes" id="UP000618818"/>
    </source>
</evidence>
<dbReference type="RefSeq" id="WP_191193149.1">
    <property type="nucleotide sequence ID" value="NZ_JACXYZ010000001.1"/>
</dbReference>
<sequence length="235" mass="24886">MTTTVDRGTVPGTPVASEHDLTRLSARFGIAFTACQLLVMIAMAAFVLPGVGTPGDPAAERGQAILDVETAYRVSNYAFMVAGTLLLGFLGAVHVRLRRVDPSGVLATVAVAAGTMLALVWPLAGVLHDVALRAAADRTDVRLLAGWDAIAPYSLAFSVFPRIFFVGAIVLGLRSAGRSPWLHRTGLVLLPLSLLGSATLLTDALFPLLALSTLGYELWVGAVAWHWLRSERTSV</sequence>
<evidence type="ECO:0000313" key="2">
    <source>
        <dbReference type="EMBL" id="MBD3923261.1"/>
    </source>
</evidence>
<protein>
    <recommendedName>
        <fullName evidence="4">DUF4386 domain-containing protein</fullName>
    </recommendedName>
</protein>
<feature type="transmembrane region" description="Helical" evidence="1">
    <location>
        <begin position="208"/>
        <end position="228"/>
    </location>
</feature>
<accession>A0ABR8N513</accession>
<keyword evidence="1" id="KW-0812">Transmembrane</keyword>
<proteinExistence type="predicted"/>
<keyword evidence="1" id="KW-0472">Membrane</keyword>
<keyword evidence="3" id="KW-1185">Reference proteome</keyword>
<feature type="transmembrane region" description="Helical" evidence="1">
    <location>
        <begin position="150"/>
        <end position="173"/>
    </location>
</feature>
<gene>
    <name evidence="2" type="ORF">IEZ26_01395</name>
</gene>
<dbReference type="EMBL" id="JACXYZ010000001">
    <property type="protein sequence ID" value="MBD3923261.1"/>
    <property type="molecule type" value="Genomic_DNA"/>
</dbReference>
<comment type="caution">
    <text evidence="2">The sequence shown here is derived from an EMBL/GenBank/DDBJ whole genome shotgun (WGS) entry which is preliminary data.</text>
</comment>
<dbReference type="Proteomes" id="UP000618818">
    <property type="component" value="Unassembled WGS sequence"/>
</dbReference>
<keyword evidence="1" id="KW-1133">Transmembrane helix</keyword>
<feature type="transmembrane region" description="Helical" evidence="1">
    <location>
        <begin position="104"/>
        <end position="124"/>
    </location>
</feature>
<name>A0ABR8N513_9ACTN</name>
<feature type="transmembrane region" description="Helical" evidence="1">
    <location>
        <begin position="77"/>
        <end position="97"/>
    </location>
</feature>
<feature type="transmembrane region" description="Helical" evidence="1">
    <location>
        <begin position="28"/>
        <end position="48"/>
    </location>
</feature>
<organism evidence="2 3">
    <name type="scientific">Nocardioides cavernae</name>
    <dbReference type="NCBI Taxonomy" id="1921566"/>
    <lineage>
        <taxon>Bacteria</taxon>
        <taxon>Bacillati</taxon>
        <taxon>Actinomycetota</taxon>
        <taxon>Actinomycetes</taxon>
        <taxon>Propionibacteriales</taxon>
        <taxon>Nocardioidaceae</taxon>
        <taxon>Nocardioides</taxon>
    </lineage>
</organism>
<reference evidence="2 3" key="1">
    <citation type="submission" date="2020-09" db="EMBL/GenBank/DDBJ databases">
        <title>novel species in genus Nocardioides.</title>
        <authorList>
            <person name="Zhang G."/>
        </authorList>
    </citation>
    <scope>NUCLEOTIDE SEQUENCE [LARGE SCALE GENOMIC DNA]</scope>
    <source>
        <strain evidence="2 3">KCTC 39551</strain>
    </source>
</reference>
<feature type="transmembrane region" description="Helical" evidence="1">
    <location>
        <begin position="185"/>
        <end position="202"/>
    </location>
</feature>
<evidence type="ECO:0008006" key="4">
    <source>
        <dbReference type="Google" id="ProtNLM"/>
    </source>
</evidence>
<evidence type="ECO:0000256" key="1">
    <source>
        <dbReference type="SAM" id="Phobius"/>
    </source>
</evidence>